<accession>A0A1I3WL72</accession>
<dbReference type="SUPFAM" id="SSF53300">
    <property type="entry name" value="vWA-like"/>
    <property type="match status" value="1"/>
</dbReference>
<name>A0A1I3WL72_9GAMM</name>
<feature type="transmembrane region" description="Helical" evidence="2">
    <location>
        <begin position="12"/>
        <end position="32"/>
    </location>
</feature>
<evidence type="ECO:0000256" key="2">
    <source>
        <dbReference type="SAM" id="Phobius"/>
    </source>
</evidence>
<dbReference type="RefSeq" id="WP_091712064.1">
    <property type="nucleotide sequence ID" value="NZ_FOSH01000004.1"/>
</dbReference>
<dbReference type="InterPro" id="IPR036465">
    <property type="entry name" value="vWFA_dom_sf"/>
</dbReference>
<keyword evidence="2" id="KW-1133">Transmembrane helix</keyword>
<keyword evidence="4" id="KW-1185">Reference proteome</keyword>
<gene>
    <name evidence="3" type="ORF">SAMN04488079_104228</name>
</gene>
<dbReference type="STRING" id="45496.SAMN04488079_104228"/>
<protein>
    <recommendedName>
        <fullName evidence="5">von Willebrand factor type A domain-containing protein</fullName>
    </recommendedName>
</protein>
<proteinExistence type="predicted"/>
<sequence length="317" mass="34587">MRRRDKGIDIFSLSFLDIISCGFGAVVMLILISKTDVDVAPTAGTEDVSAMLSQLVTLQNSVSQIQQEMNQKLEALASLSEQKQSTAAASKALQQQLNALNKKQAATAESIAGLGLVEERLKQASLSTPQKPNKTRDEDVGGIPVDSDYVVFIVDTSGSMKNIWGKVSQEIVNVLNIHPQVKGFQILNDMGQPLISGYDGQWMPDTPARRKSVIQLFKKWNAVSNSSPVEGLTAALRKYAKANITTSIYVFGDDYTGSSYDSVIDAITQQNKKLPSGRRLAKIHAIGFISPGTTDRFSVLMREMTKENDGTFIALPR</sequence>
<dbReference type="EMBL" id="FOSH01000004">
    <property type="protein sequence ID" value="SFK07201.1"/>
    <property type="molecule type" value="Genomic_DNA"/>
</dbReference>
<dbReference type="AlphaFoldDB" id="A0A1I3WL72"/>
<feature type="coiled-coil region" evidence="1">
    <location>
        <begin position="55"/>
        <end position="103"/>
    </location>
</feature>
<organism evidence="3 4">
    <name type="scientific">Methylophaga sulfidovorans</name>
    <dbReference type="NCBI Taxonomy" id="45496"/>
    <lineage>
        <taxon>Bacteria</taxon>
        <taxon>Pseudomonadati</taxon>
        <taxon>Pseudomonadota</taxon>
        <taxon>Gammaproteobacteria</taxon>
        <taxon>Thiotrichales</taxon>
        <taxon>Piscirickettsiaceae</taxon>
        <taxon>Methylophaga</taxon>
    </lineage>
</organism>
<evidence type="ECO:0008006" key="5">
    <source>
        <dbReference type="Google" id="ProtNLM"/>
    </source>
</evidence>
<keyword evidence="1" id="KW-0175">Coiled coil</keyword>
<evidence type="ECO:0000313" key="3">
    <source>
        <dbReference type="EMBL" id="SFK07201.1"/>
    </source>
</evidence>
<reference evidence="4" key="1">
    <citation type="submission" date="2016-10" db="EMBL/GenBank/DDBJ databases">
        <authorList>
            <person name="Varghese N."/>
            <person name="Submissions S."/>
        </authorList>
    </citation>
    <scope>NUCLEOTIDE SEQUENCE [LARGE SCALE GENOMIC DNA]</scope>
    <source>
        <strain evidence="4">DSM 11578</strain>
    </source>
</reference>
<evidence type="ECO:0000313" key="4">
    <source>
        <dbReference type="Proteomes" id="UP000198924"/>
    </source>
</evidence>
<keyword evidence="2" id="KW-0472">Membrane</keyword>
<dbReference type="OrthoDB" id="5489581at2"/>
<dbReference type="Proteomes" id="UP000198924">
    <property type="component" value="Unassembled WGS sequence"/>
</dbReference>
<evidence type="ECO:0000256" key="1">
    <source>
        <dbReference type="SAM" id="Coils"/>
    </source>
</evidence>
<keyword evidence="2" id="KW-0812">Transmembrane</keyword>